<evidence type="ECO:0000313" key="8">
    <source>
        <dbReference type="EMBL" id="KOB72967.1"/>
    </source>
</evidence>
<organism evidence="8 9">
    <name type="scientific">Operophtera brumata</name>
    <name type="common">Winter moth</name>
    <name type="synonym">Phalaena brumata</name>
    <dbReference type="NCBI Taxonomy" id="104452"/>
    <lineage>
        <taxon>Eukaryota</taxon>
        <taxon>Metazoa</taxon>
        <taxon>Ecdysozoa</taxon>
        <taxon>Arthropoda</taxon>
        <taxon>Hexapoda</taxon>
        <taxon>Insecta</taxon>
        <taxon>Pterygota</taxon>
        <taxon>Neoptera</taxon>
        <taxon>Endopterygota</taxon>
        <taxon>Lepidoptera</taxon>
        <taxon>Glossata</taxon>
        <taxon>Ditrysia</taxon>
        <taxon>Geometroidea</taxon>
        <taxon>Geometridae</taxon>
        <taxon>Larentiinae</taxon>
        <taxon>Operophtera</taxon>
    </lineage>
</organism>
<dbReference type="EMBL" id="JTDY01001757">
    <property type="protein sequence ID" value="KOB72967.1"/>
    <property type="molecule type" value="Genomic_DNA"/>
</dbReference>
<dbReference type="ESTHER" id="9neop-a0a0l7lbt9">
    <property type="family name" value="Carb_B_Arthropoda"/>
</dbReference>
<dbReference type="GO" id="GO:0052689">
    <property type="term" value="F:carboxylic ester hydrolase activity"/>
    <property type="evidence" value="ECO:0007669"/>
    <property type="project" value="UniProtKB-KW"/>
</dbReference>
<evidence type="ECO:0000256" key="3">
    <source>
        <dbReference type="ARBA" id="ARBA00022801"/>
    </source>
</evidence>
<accession>A0A0L7LBT9</accession>
<feature type="signal peptide" evidence="6">
    <location>
        <begin position="1"/>
        <end position="18"/>
    </location>
</feature>
<comment type="similarity">
    <text evidence="1">Belongs to the type-B carboxylesterase/lipase family.</text>
</comment>
<feature type="compositionally biased region" description="Basic and acidic residues" evidence="5">
    <location>
        <begin position="577"/>
        <end position="591"/>
    </location>
</feature>
<feature type="region of interest" description="Disordered" evidence="5">
    <location>
        <begin position="555"/>
        <end position="637"/>
    </location>
</feature>
<keyword evidence="3" id="KW-0378">Hydrolase</keyword>
<keyword evidence="9" id="KW-1185">Reference proteome</keyword>
<reference evidence="8 9" key="1">
    <citation type="journal article" date="2015" name="Genome Biol. Evol.">
        <title>The genome of winter moth (Operophtera brumata) provides a genomic perspective on sexual dimorphism and phenology.</title>
        <authorList>
            <person name="Derks M.F."/>
            <person name="Smit S."/>
            <person name="Salis L."/>
            <person name="Schijlen E."/>
            <person name="Bossers A."/>
            <person name="Mateman C."/>
            <person name="Pijl A.S."/>
            <person name="de Ridder D."/>
            <person name="Groenen M.A."/>
            <person name="Visser M.E."/>
            <person name="Megens H.J."/>
        </authorList>
    </citation>
    <scope>NUCLEOTIDE SEQUENCE [LARGE SCALE GENOMIC DNA]</scope>
    <source>
        <strain evidence="8">WM2013NL</strain>
        <tissue evidence="8">Head and thorax</tissue>
    </source>
</reference>
<dbReference type="AlphaFoldDB" id="A0A0L7LBT9"/>
<keyword evidence="2" id="KW-0719">Serine esterase</keyword>
<dbReference type="SUPFAM" id="SSF53474">
    <property type="entry name" value="alpha/beta-Hydrolases"/>
    <property type="match status" value="1"/>
</dbReference>
<dbReference type="Proteomes" id="UP000037510">
    <property type="component" value="Unassembled WGS sequence"/>
</dbReference>
<evidence type="ECO:0000313" key="9">
    <source>
        <dbReference type="Proteomes" id="UP000037510"/>
    </source>
</evidence>
<dbReference type="Pfam" id="PF00135">
    <property type="entry name" value="COesterase"/>
    <property type="match status" value="1"/>
</dbReference>
<dbReference type="STRING" id="104452.A0A0L7LBT9"/>
<dbReference type="PANTHER" id="PTHR43142:SF1">
    <property type="entry name" value="CARBOXYLIC ESTER HYDROLASE"/>
    <property type="match status" value="1"/>
</dbReference>
<comment type="caution">
    <text evidence="8">The sequence shown here is derived from an EMBL/GenBank/DDBJ whole genome shotgun (WGS) entry which is preliminary data.</text>
</comment>
<gene>
    <name evidence="8" type="ORF">OBRU01_06320</name>
</gene>
<sequence>MLRLKLFCLFVSFVSVFGLKNEDYRVVSLEGLGIVEGIKYWDGDFHEFYGIPFASTPKGRDRYKAPLPPAPWDEPMKANKGLVICHQVHYTTEKKEEEEEFLAGEEDCLVAHLMVPKVAIETNLVPVVVYIHSGAFAGGSGTMARFHKVAQQDVIVVTLNYRLGALGFACLGTENVPGNAALKDLVAGLKWINKHIKSFGGDPNKVTLAGFSVGAALAELVALTKEADGLFQRLMLDSGSALMPFAVDRDPINTARNIAKAAGFEDSGTIKDLEEFLLESKFKPLLAHSRNFFLKNSTFGFAPCIENPKLSGALLTESPYDILKKGAYAKFDLLTGFGSMEGISRTSQFENWIDPMNENLGDFLPADLAFSNDKERDAFIKEVKQKYFKGEEVSHDTLQGFIDYFSDSMFKYGLMRSAKLHAERRPIYLYEFTYVGKLSTSHMYMDRIFGASHRDASAYVLDFYDWTRNFTDMDHRDRMVAMWTDYVIYGNPTAYESALIKTNWQKYTNEQPNYLDIGYELVNKKDLFSDSYNFWDKVYQKNFWNPTSPNTAAYKPTVTKSAKPSAKSEPAPPVAAKTEEAIPSTDKKTDPKIAVPSTDKKTSTPKVNEQKEAKPDSPPVEKPKVQTPSEKKGESVK</sequence>
<keyword evidence="4" id="KW-0325">Glycoprotein</keyword>
<dbReference type="InterPro" id="IPR029058">
    <property type="entry name" value="AB_hydrolase_fold"/>
</dbReference>
<feature type="compositionally biased region" description="Low complexity" evidence="5">
    <location>
        <begin position="560"/>
        <end position="569"/>
    </location>
</feature>
<evidence type="ECO:0000256" key="2">
    <source>
        <dbReference type="ARBA" id="ARBA00022487"/>
    </source>
</evidence>
<dbReference type="InterPro" id="IPR002018">
    <property type="entry name" value="CarbesteraseB"/>
</dbReference>
<evidence type="ECO:0000256" key="4">
    <source>
        <dbReference type="ARBA" id="ARBA00023180"/>
    </source>
</evidence>
<feature type="chain" id="PRO_5005573184" description="Carboxylesterase type B domain-containing protein" evidence="6">
    <location>
        <begin position="19"/>
        <end position="637"/>
    </location>
</feature>
<protein>
    <recommendedName>
        <fullName evidence="7">Carboxylesterase type B domain-containing protein</fullName>
    </recommendedName>
</protein>
<proteinExistence type="inferred from homology"/>
<keyword evidence="6" id="KW-0732">Signal</keyword>
<evidence type="ECO:0000259" key="7">
    <source>
        <dbReference type="Pfam" id="PF00135"/>
    </source>
</evidence>
<evidence type="ECO:0000256" key="1">
    <source>
        <dbReference type="ARBA" id="ARBA00005964"/>
    </source>
</evidence>
<dbReference type="PANTHER" id="PTHR43142">
    <property type="entry name" value="CARBOXYLIC ESTER HYDROLASE"/>
    <property type="match status" value="1"/>
</dbReference>
<dbReference type="Gene3D" id="3.40.50.1820">
    <property type="entry name" value="alpha/beta hydrolase"/>
    <property type="match status" value="1"/>
</dbReference>
<name>A0A0L7LBT9_OPEBR</name>
<evidence type="ECO:0000256" key="5">
    <source>
        <dbReference type="SAM" id="MobiDB-lite"/>
    </source>
</evidence>
<feature type="domain" description="Carboxylesterase type B" evidence="7">
    <location>
        <begin position="26"/>
        <end position="535"/>
    </location>
</feature>
<feature type="compositionally biased region" description="Basic and acidic residues" evidence="5">
    <location>
        <begin position="598"/>
        <end position="637"/>
    </location>
</feature>
<evidence type="ECO:0000256" key="6">
    <source>
        <dbReference type="SAM" id="SignalP"/>
    </source>
</evidence>